<dbReference type="CDD" id="cd09233">
    <property type="entry name" value="ACE1-Sec16-like"/>
    <property type="match status" value="1"/>
</dbReference>
<keyword evidence="5 6" id="KW-0931">ER-Golgi transport</keyword>
<dbReference type="PANTHER" id="PTHR13402:SF6">
    <property type="entry name" value="SECRETORY 16, ISOFORM I"/>
    <property type="match status" value="1"/>
</dbReference>
<feature type="compositionally biased region" description="Polar residues" evidence="7">
    <location>
        <begin position="175"/>
        <end position="202"/>
    </location>
</feature>
<feature type="compositionally biased region" description="Basic and acidic residues" evidence="7">
    <location>
        <begin position="527"/>
        <end position="537"/>
    </location>
</feature>
<dbReference type="Pfam" id="PF12931">
    <property type="entry name" value="TPR_Sec16"/>
    <property type="match status" value="1"/>
</dbReference>
<dbReference type="FunCoup" id="A0A200QVC2">
    <property type="interactions" value="1746"/>
</dbReference>
<evidence type="ECO:0000256" key="5">
    <source>
        <dbReference type="ARBA" id="ARBA00022892"/>
    </source>
</evidence>
<feature type="region of interest" description="Disordered" evidence="7">
    <location>
        <begin position="1187"/>
        <end position="1224"/>
    </location>
</feature>
<feature type="region of interest" description="Disordered" evidence="7">
    <location>
        <begin position="506"/>
        <end position="538"/>
    </location>
</feature>
<feature type="compositionally biased region" description="Polar residues" evidence="7">
    <location>
        <begin position="1381"/>
        <end position="1394"/>
    </location>
</feature>
<dbReference type="STRING" id="56857.A0A200QVC2"/>
<dbReference type="GO" id="GO:0016192">
    <property type="term" value="P:vesicle-mediated transport"/>
    <property type="evidence" value="ECO:0007669"/>
    <property type="project" value="UniProtKB-KW"/>
</dbReference>
<comment type="similarity">
    <text evidence="2 6">Belongs to the SEC16 family.</text>
</comment>
<dbReference type="GO" id="GO:0015031">
    <property type="term" value="P:protein transport"/>
    <property type="evidence" value="ECO:0007669"/>
    <property type="project" value="UniProtKB-KW"/>
</dbReference>
<keyword evidence="6" id="KW-0472">Membrane</keyword>
<dbReference type="OrthoDB" id="8918678at2759"/>
<evidence type="ECO:0000256" key="2">
    <source>
        <dbReference type="ARBA" id="ARBA00005927"/>
    </source>
</evidence>
<feature type="compositionally biased region" description="Polar residues" evidence="7">
    <location>
        <begin position="1059"/>
        <end position="1071"/>
    </location>
</feature>
<dbReference type="GO" id="GO:0000139">
    <property type="term" value="C:Golgi membrane"/>
    <property type="evidence" value="ECO:0007669"/>
    <property type="project" value="UniProtKB-SubCell"/>
</dbReference>
<feature type="region of interest" description="Disordered" evidence="7">
    <location>
        <begin position="167"/>
        <end position="223"/>
    </location>
</feature>
<evidence type="ECO:0000256" key="6">
    <source>
        <dbReference type="RuleBase" id="RU364101"/>
    </source>
</evidence>
<dbReference type="GO" id="GO:0070973">
    <property type="term" value="P:protein localization to endoplasmic reticulum exit site"/>
    <property type="evidence" value="ECO:0007669"/>
    <property type="project" value="TreeGrafter"/>
</dbReference>
<evidence type="ECO:0000313" key="10">
    <source>
        <dbReference type="EMBL" id="OVA14413.1"/>
    </source>
</evidence>
<evidence type="ECO:0000256" key="3">
    <source>
        <dbReference type="ARBA" id="ARBA00022448"/>
    </source>
</evidence>
<sequence length="1406" mass="152652">MATPPFQVEDTDEDFFDKLVDDDEFGVSESGPSVVDGADSDEVKAFSNLSIGEVATISEDSTSGEIGFSAQGEKNLKEDFVPSSETRETDTLVQEESVSLVSSNSSVFDNVESNNASNRATASKSSASKTTCIKEVQWSSFYADSDQHGGSGFGSYSEFFTESGDNSVDPFAEVESNSKADSYPTSGITENEVYDSTASFTSDQHKDGQSYAAATEQTTSGQDLNNSQYWENLYPGWRYDPNTGEWHQVDGYDATVNTQGNFVDNKAQETGADVVSTQWSEASYLQQTTQSVVGTVAENCTTSNDANWNQGSTEYPAHMIFDPQYPGWYYDTIAQEWRLLESYTPAVQSTNTAQDQTVQDGNASVGGLFVERDQSLYNEYGNVETYGSQGVGSQDQVGDWAVQQNINMWQPKTIAENDAVTGFTENQHTEGLYDSRGPASNSLDQHIGFKPIVTASYEQTGRGNGGYKGVTEFRSFIPADNFSHQLNQPKVEQSKQMTLSHDFYGSQKSGSYSHQSFQTGTQSSYTPKEERSSDGRPPHALVTFGFGGKLIIVKDSSSFVTNTVYASKDCVGGSISVLDLMDVVMDKNDASSIGFGTCDYFRTLCHQSFPGPMVGGNIGNKELNTWIDERITNCGSPDMDYRNGEPLRLLLSLLKIACQHYGKLRSPFGTDPSLKENDRPESAVAKLFASAKRSGAQLTGYSSHTHCLTNVPSEGQIRATAAEVQNLLVSGRTKEALQCAQEGQLWGPALILAAQLGDQFYIDTVRQMAHRQLVAGSPLRTLCLLIAGQPADVFSTNSMTNSGPPGAAHMSQHHAQIGANGMLDDWEENLAIITANRTKGDELVILHLGDCLWKERGEVTAAHICYLVAEANFESFSDSARLCLIGADHWRFPRTYASPEAIQRTELYEYSMVLGNSQSVLLPFQPYKLIYAHMLAEVGKVSESLKYCHAILKSLKTGRAPEVEAWKQLVSSLEERIRTHQQGGFGINLAPGKLVGKLLPFIDRSIHRMIGPPPPPGPSVQSNKNDYHPPIPRVPVSQSTMAMSSLMPSASMEPISEWTGDSNRSMPNRSISEPDFGRSPRQGHSSKEGASADAKSKASVSGGPSRFGRFGSQLILKTMVGWVSRSSPDRQAKLGEKNKFYYDEKLMRWVEEGAEPPAEETSLPPPPTTAVFQNGMTDYNIKTAYKSESLPGNGVTESKSPTHSERSSGIPPIPHNSNQYSSRGRTNVRHRYVDTFNTGGANLFQSPVPVAKTGGPATAKFFIPTPATSGEQTVAATGESMQEAAGPSEDLSTVMTKDSFISSQPPPPPSSLSMQRFASMNNITPTGNNVMGGVLDGSLSSRSRRTASWSGSFTGANNSPPNLTEMKPLGEVLGILPSSIPNDPSSSMHLTRNGASFGEDLQEVEL</sequence>
<name>A0A200QVC2_MACCD</name>
<feature type="domain" description="Sec16 Sec23-binding" evidence="8">
    <location>
        <begin position="724"/>
        <end position="982"/>
    </location>
</feature>
<evidence type="ECO:0000259" key="8">
    <source>
        <dbReference type="Pfam" id="PF12931"/>
    </source>
</evidence>
<feature type="compositionally biased region" description="Polar residues" evidence="7">
    <location>
        <begin position="506"/>
        <end position="526"/>
    </location>
</feature>
<evidence type="ECO:0000256" key="7">
    <source>
        <dbReference type="SAM" id="MobiDB-lite"/>
    </source>
</evidence>
<comment type="subcellular location">
    <subcellularLocation>
        <location evidence="1">Endoplasmic reticulum</location>
    </subcellularLocation>
    <subcellularLocation>
        <location evidence="6">Golgi apparatus membrane</location>
    </subcellularLocation>
</comment>
<feature type="region of interest" description="Disordered" evidence="7">
    <location>
        <begin position="1047"/>
        <end position="1109"/>
    </location>
</feature>
<proteinExistence type="inferred from homology"/>
<evidence type="ECO:0000259" key="9">
    <source>
        <dbReference type="Pfam" id="PF12932"/>
    </source>
</evidence>
<organism evidence="10 11">
    <name type="scientific">Macleaya cordata</name>
    <name type="common">Five-seeded plume-poppy</name>
    <name type="synonym">Bocconia cordata</name>
    <dbReference type="NCBI Taxonomy" id="56857"/>
    <lineage>
        <taxon>Eukaryota</taxon>
        <taxon>Viridiplantae</taxon>
        <taxon>Streptophyta</taxon>
        <taxon>Embryophyta</taxon>
        <taxon>Tracheophyta</taxon>
        <taxon>Spermatophyta</taxon>
        <taxon>Magnoliopsida</taxon>
        <taxon>Ranunculales</taxon>
        <taxon>Papaveraceae</taxon>
        <taxon>Papaveroideae</taxon>
        <taxon>Macleaya</taxon>
    </lineage>
</organism>
<dbReference type="OMA" id="SENQMQA"/>
<protein>
    <recommendedName>
        <fullName evidence="6">Protein transport protein sec16</fullName>
    </recommendedName>
</protein>
<keyword evidence="4 6" id="KW-0256">Endoplasmic reticulum</keyword>
<dbReference type="InParanoid" id="A0A200QVC2"/>
<dbReference type="GO" id="GO:0012507">
    <property type="term" value="C:ER to Golgi transport vesicle membrane"/>
    <property type="evidence" value="ECO:0007669"/>
    <property type="project" value="TreeGrafter"/>
</dbReference>
<keyword evidence="6" id="KW-0333">Golgi apparatus</keyword>
<dbReference type="InterPro" id="IPR024340">
    <property type="entry name" value="Sec16_CCD"/>
</dbReference>
<dbReference type="GO" id="GO:0070971">
    <property type="term" value="C:endoplasmic reticulum exit site"/>
    <property type="evidence" value="ECO:0007669"/>
    <property type="project" value="TreeGrafter"/>
</dbReference>
<dbReference type="InterPro" id="IPR024298">
    <property type="entry name" value="Sec16_Sec23-bd"/>
</dbReference>
<feature type="domain" description="Sec16 central conserved" evidence="9">
    <location>
        <begin position="539"/>
        <end position="662"/>
    </location>
</feature>
<feature type="region of interest" description="Disordered" evidence="7">
    <location>
        <begin position="1381"/>
        <end position="1406"/>
    </location>
</feature>
<dbReference type="Pfam" id="PF12932">
    <property type="entry name" value="Sec16"/>
    <property type="match status" value="1"/>
</dbReference>
<feature type="compositionally biased region" description="Low complexity" evidence="7">
    <location>
        <begin position="95"/>
        <end position="126"/>
    </location>
</feature>
<keyword evidence="11" id="KW-1185">Reference proteome</keyword>
<dbReference type="Gene3D" id="1.25.40.1030">
    <property type="match status" value="1"/>
</dbReference>
<evidence type="ECO:0000256" key="4">
    <source>
        <dbReference type="ARBA" id="ARBA00022824"/>
    </source>
</evidence>
<dbReference type="Proteomes" id="UP000195402">
    <property type="component" value="Unassembled WGS sequence"/>
</dbReference>
<gene>
    <name evidence="10" type="ORF">BVC80_1369g12</name>
</gene>
<feature type="region of interest" description="Disordered" evidence="7">
    <location>
        <begin position="1009"/>
        <end position="1035"/>
    </location>
</feature>
<evidence type="ECO:0000313" key="11">
    <source>
        <dbReference type="Proteomes" id="UP000195402"/>
    </source>
</evidence>
<comment type="caution">
    <text evidence="10">The sequence shown here is derived from an EMBL/GenBank/DDBJ whole genome shotgun (WGS) entry which is preliminary data.</text>
</comment>
<dbReference type="EMBL" id="MVGT01001045">
    <property type="protein sequence ID" value="OVA14413.1"/>
    <property type="molecule type" value="Genomic_DNA"/>
</dbReference>
<feature type="compositionally biased region" description="Polar residues" evidence="7">
    <location>
        <begin position="1215"/>
        <end position="1224"/>
    </location>
</feature>
<feature type="compositionally biased region" description="Low complexity" evidence="7">
    <location>
        <begin position="1088"/>
        <end position="1109"/>
    </location>
</feature>
<dbReference type="GO" id="GO:0007030">
    <property type="term" value="P:Golgi organization"/>
    <property type="evidence" value="ECO:0007669"/>
    <property type="project" value="TreeGrafter"/>
</dbReference>
<reference evidence="10 11" key="1">
    <citation type="journal article" date="2017" name="Mol. Plant">
        <title>The Genome of Medicinal Plant Macleaya cordata Provides New Insights into Benzylisoquinoline Alkaloids Metabolism.</title>
        <authorList>
            <person name="Liu X."/>
            <person name="Liu Y."/>
            <person name="Huang P."/>
            <person name="Ma Y."/>
            <person name="Qing Z."/>
            <person name="Tang Q."/>
            <person name="Cao H."/>
            <person name="Cheng P."/>
            <person name="Zheng Y."/>
            <person name="Yuan Z."/>
            <person name="Zhou Y."/>
            <person name="Liu J."/>
            <person name="Tang Z."/>
            <person name="Zhuo Y."/>
            <person name="Zhang Y."/>
            <person name="Yu L."/>
            <person name="Huang J."/>
            <person name="Yang P."/>
            <person name="Peng Q."/>
            <person name="Zhang J."/>
            <person name="Jiang W."/>
            <person name="Zhang Z."/>
            <person name="Lin K."/>
            <person name="Ro D.K."/>
            <person name="Chen X."/>
            <person name="Xiong X."/>
            <person name="Shang Y."/>
            <person name="Huang S."/>
            <person name="Zeng J."/>
        </authorList>
    </citation>
    <scope>NUCLEOTIDE SEQUENCE [LARGE SCALE GENOMIC DNA]</scope>
    <source>
        <strain evidence="11">cv. BLH2017</strain>
        <tissue evidence="10">Root</tissue>
    </source>
</reference>
<dbReference type="PANTHER" id="PTHR13402">
    <property type="entry name" value="RGPR-RELATED"/>
    <property type="match status" value="1"/>
</dbReference>
<keyword evidence="3 6" id="KW-0813">Transport</keyword>
<accession>A0A200QVC2</accession>
<evidence type="ECO:0000256" key="1">
    <source>
        <dbReference type="ARBA" id="ARBA00004240"/>
    </source>
</evidence>
<feature type="compositionally biased region" description="Basic and acidic residues" evidence="7">
    <location>
        <begin position="74"/>
        <end position="90"/>
    </location>
</feature>
<keyword evidence="6" id="KW-0653">Protein transport</keyword>
<feature type="region of interest" description="Disordered" evidence="7">
    <location>
        <begin position="60"/>
        <end position="126"/>
    </location>
</feature>